<dbReference type="RefSeq" id="XP_041404760.1">
    <property type="nucleotide sequence ID" value="XM_041548826.1"/>
</dbReference>
<dbReference type="OrthoDB" id="272162at2759"/>
<evidence type="ECO:0000313" key="12">
    <source>
        <dbReference type="Proteomes" id="UP000644660"/>
    </source>
</evidence>
<evidence type="ECO:0000256" key="3">
    <source>
        <dbReference type="ARBA" id="ARBA00022499"/>
    </source>
</evidence>
<evidence type="ECO:0000256" key="5">
    <source>
        <dbReference type="ARBA" id="ARBA00022927"/>
    </source>
</evidence>
<evidence type="ECO:0000256" key="2">
    <source>
        <dbReference type="ARBA" id="ARBA00006910"/>
    </source>
</evidence>
<dbReference type="Gene3D" id="3.10.20.620">
    <property type="match status" value="1"/>
</dbReference>
<dbReference type="PANTHER" id="PTHR13040">
    <property type="entry name" value="AUTOPHAGY PROTEIN 5"/>
    <property type="match status" value="1"/>
</dbReference>
<dbReference type="GO" id="GO:0015031">
    <property type="term" value="P:protein transport"/>
    <property type="evidence" value="ECO:0007669"/>
    <property type="project" value="UniProtKB-KW"/>
</dbReference>
<dbReference type="GO" id="GO:0019776">
    <property type="term" value="F:Atg8-family ligase activity"/>
    <property type="evidence" value="ECO:0007669"/>
    <property type="project" value="TreeGrafter"/>
</dbReference>
<dbReference type="InterPro" id="IPR048318">
    <property type="entry name" value="ATG5_UblB"/>
</dbReference>
<dbReference type="GO" id="GO:0005776">
    <property type="term" value="C:autophagosome"/>
    <property type="evidence" value="ECO:0007669"/>
    <property type="project" value="TreeGrafter"/>
</dbReference>
<gene>
    <name evidence="11" type="ORF">KABA2_02S02860</name>
</gene>
<evidence type="ECO:0000259" key="9">
    <source>
        <dbReference type="Pfam" id="PF20637"/>
    </source>
</evidence>
<evidence type="ECO:0000256" key="1">
    <source>
        <dbReference type="ARBA" id="ARBA00004623"/>
    </source>
</evidence>
<sequence length="289" mass="33479">MDEIKRLVWKGTLNVQIEIDKSLIIATDNNKSLYVNIRIPRETYISLFTESILRGVKDHLRKDLSEIITNVWFESDGKLLLWNIPIGALYDITSNLRIESMDSISDKDTFIQIWKIKLVYGKEFPAMHIPIINGDSQIQKYWMHQWKQSCFILNGSSKRVMSLHMNDTQLFWNSVLNRTPDSFEQISSKVIPKSPRNIPVVLHTKGQTDSLYHPVVPNVNNEGKNTTLRRLLDDFCDYNKFENGTVVSQGICLPLDLDLHFLYSVFFSCDGFLHLTITYSQDFTHDKGC</sequence>
<comment type="subcellular location">
    <subcellularLocation>
        <location evidence="1 7">Preautophagosomal structure membrane</location>
        <topology evidence="1 7">Peripheral membrane protein</topology>
    </subcellularLocation>
</comment>
<keyword evidence="7" id="KW-0813">Transport</keyword>
<keyword evidence="4 7" id="KW-0832">Ubl conjugation</keyword>
<dbReference type="PANTHER" id="PTHR13040:SF2">
    <property type="entry name" value="AUTOPHAGY PROTEIN 5"/>
    <property type="match status" value="1"/>
</dbReference>
<evidence type="ECO:0000313" key="11">
    <source>
        <dbReference type="EMBL" id="CAB4252722.1"/>
    </source>
</evidence>
<dbReference type="InterPro" id="IPR007239">
    <property type="entry name" value="Atg5"/>
</dbReference>
<feature type="domain" description="Autophagy protein ATG5 alpha-helical bundle region" evidence="9">
    <location>
        <begin position="136"/>
        <end position="192"/>
    </location>
</feature>
<dbReference type="GO" id="GO:0044233">
    <property type="term" value="C:mitochondria-associated endoplasmic reticulum membrane contact site"/>
    <property type="evidence" value="ECO:0007669"/>
    <property type="project" value="TreeGrafter"/>
</dbReference>
<dbReference type="InterPro" id="IPR048940">
    <property type="entry name" value="ATG5_HBR"/>
</dbReference>
<keyword evidence="5" id="KW-0653">Protein transport</keyword>
<evidence type="ECO:0000259" key="8">
    <source>
        <dbReference type="Pfam" id="PF04106"/>
    </source>
</evidence>
<feature type="domain" description="Autophagy protein ATG5 UblB" evidence="8">
    <location>
        <begin position="197"/>
        <end position="277"/>
    </location>
</feature>
<dbReference type="InterPro" id="IPR048939">
    <property type="entry name" value="ATG5_UblA"/>
</dbReference>
<dbReference type="Pfam" id="PF20638">
    <property type="entry name" value="ATG5_UblA"/>
    <property type="match status" value="1"/>
</dbReference>
<dbReference type="GO" id="GO:0034045">
    <property type="term" value="C:phagophore assembly site membrane"/>
    <property type="evidence" value="ECO:0007669"/>
    <property type="project" value="UniProtKB-SubCell"/>
</dbReference>
<dbReference type="GO" id="GO:0061908">
    <property type="term" value="C:phagophore"/>
    <property type="evidence" value="ECO:0007669"/>
    <property type="project" value="TreeGrafter"/>
</dbReference>
<organism evidence="11 12">
    <name type="scientific">Maudiozyma barnettii</name>
    <dbReference type="NCBI Taxonomy" id="61262"/>
    <lineage>
        <taxon>Eukaryota</taxon>
        <taxon>Fungi</taxon>
        <taxon>Dikarya</taxon>
        <taxon>Ascomycota</taxon>
        <taxon>Saccharomycotina</taxon>
        <taxon>Saccharomycetes</taxon>
        <taxon>Saccharomycetales</taxon>
        <taxon>Saccharomycetaceae</taxon>
        <taxon>Maudiozyma</taxon>
    </lineage>
</organism>
<dbReference type="GO" id="GO:0000422">
    <property type="term" value="P:autophagy of mitochondrion"/>
    <property type="evidence" value="ECO:0007669"/>
    <property type="project" value="TreeGrafter"/>
</dbReference>
<dbReference type="AlphaFoldDB" id="A0A8H2VCG2"/>
<evidence type="ECO:0000256" key="7">
    <source>
        <dbReference type="RuleBase" id="RU361202"/>
    </source>
</evidence>
<comment type="subunit">
    <text evidence="7">Conjugated with ATG12.</text>
</comment>
<accession>A0A8H2VCG2</accession>
<dbReference type="Proteomes" id="UP000644660">
    <property type="component" value="Unassembled WGS sequence"/>
</dbReference>
<dbReference type="Pfam" id="PF04106">
    <property type="entry name" value="ATG5_UblB"/>
    <property type="match status" value="1"/>
</dbReference>
<dbReference type="GO" id="GO:0006995">
    <property type="term" value="P:cellular response to nitrogen starvation"/>
    <property type="evidence" value="ECO:0007669"/>
    <property type="project" value="TreeGrafter"/>
</dbReference>
<feature type="domain" description="Autophagy protein ATG5 UblA" evidence="10">
    <location>
        <begin position="8"/>
        <end position="105"/>
    </location>
</feature>
<dbReference type="GO" id="GO:0034274">
    <property type="term" value="C:Atg12-Atg5-Atg16 complex"/>
    <property type="evidence" value="ECO:0007669"/>
    <property type="project" value="TreeGrafter"/>
</dbReference>
<keyword evidence="3 7" id="KW-1017">Isopeptide bond</keyword>
<reference evidence="11 12" key="1">
    <citation type="submission" date="2020-05" db="EMBL/GenBank/DDBJ databases">
        <authorList>
            <person name="Casaregola S."/>
            <person name="Devillers H."/>
            <person name="Grondin C."/>
        </authorList>
    </citation>
    <scope>NUCLEOTIDE SEQUENCE [LARGE SCALE GENOMIC DNA]</scope>
    <source>
        <strain evidence="11 12">CLIB 1767</strain>
    </source>
</reference>
<proteinExistence type="inferred from homology"/>
<evidence type="ECO:0000259" key="10">
    <source>
        <dbReference type="Pfam" id="PF20638"/>
    </source>
</evidence>
<evidence type="ECO:0000256" key="4">
    <source>
        <dbReference type="ARBA" id="ARBA00022843"/>
    </source>
</evidence>
<evidence type="ECO:0000256" key="6">
    <source>
        <dbReference type="ARBA" id="ARBA00023006"/>
    </source>
</evidence>
<protein>
    <recommendedName>
        <fullName evidence="7">Autophagy protein 5</fullName>
    </recommendedName>
</protein>
<comment type="similarity">
    <text evidence="2 7">Belongs to the ATG5 family.</text>
</comment>
<dbReference type="GeneID" id="64855856"/>
<dbReference type="InterPro" id="IPR042526">
    <property type="entry name" value="Atg5_HR"/>
</dbReference>
<dbReference type="InterPro" id="IPR042527">
    <property type="entry name" value="Atg5_UblA_dom_sf"/>
</dbReference>
<comment type="caution">
    <text evidence="11">The sequence shown here is derived from an EMBL/GenBank/DDBJ whole genome shotgun (WGS) entry which is preliminary data.</text>
</comment>
<dbReference type="Gene3D" id="3.10.20.90">
    <property type="entry name" value="Phosphatidylinositol 3-kinase Catalytic Subunit, Chain A, domain 1"/>
    <property type="match status" value="1"/>
</dbReference>
<comment type="function">
    <text evidence="7">Involved in cytoplasm to vacuole transport (Cvt) and autophagic vesicle formation.</text>
</comment>
<keyword evidence="7" id="KW-0472">Membrane</keyword>
<keyword evidence="12" id="KW-1185">Reference proteome</keyword>
<dbReference type="EMBL" id="CAEFZW010000002">
    <property type="protein sequence ID" value="CAB4252722.1"/>
    <property type="molecule type" value="Genomic_DNA"/>
</dbReference>
<dbReference type="Gene3D" id="1.10.246.190">
    <property type="entry name" value="Autophagy protein Apg5, helix rich domain"/>
    <property type="match status" value="1"/>
</dbReference>
<keyword evidence="6 7" id="KW-0072">Autophagy</keyword>
<dbReference type="GO" id="GO:0034727">
    <property type="term" value="P:piecemeal microautophagy of the nucleus"/>
    <property type="evidence" value="ECO:0007669"/>
    <property type="project" value="TreeGrafter"/>
</dbReference>
<name>A0A8H2VCG2_9SACH</name>
<dbReference type="Pfam" id="PF20637">
    <property type="entry name" value="ATG5_HBR"/>
    <property type="match status" value="1"/>
</dbReference>